<comment type="pathway">
    <text evidence="3">Lipid metabolism.</text>
</comment>
<feature type="transmembrane region" description="Helical" evidence="22">
    <location>
        <begin position="297"/>
        <end position="315"/>
    </location>
</feature>
<evidence type="ECO:0000256" key="17">
    <source>
        <dbReference type="ARBA" id="ARBA00023160"/>
    </source>
</evidence>
<dbReference type="PROSITE" id="PS50255">
    <property type="entry name" value="CYTOCHROME_B5_2"/>
    <property type="match status" value="1"/>
</dbReference>
<gene>
    <name evidence="24" type="primary">Fa2h</name>
</gene>
<keyword evidence="17 18" id="KW-0275">Fatty acid biosynthesis</keyword>
<keyword evidence="7 22" id="KW-0812">Transmembrane</keyword>
<evidence type="ECO:0000256" key="21">
    <source>
        <dbReference type="SAM" id="MobiDB-lite"/>
    </source>
</evidence>
<dbReference type="GO" id="GO:0005506">
    <property type="term" value="F:iron ion binding"/>
    <property type="evidence" value="ECO:0007669"/>
    <property type="project" value="UniProtKB-UniRule"/>
</dbReference>
<dbReference type="PANTHER" id="PTHR12863:SF1">
    <property type="entry name" value="FATTY ACID 2-HYDROXYLASE"/>
    <property type="match status" value="1"/>
</dbReference>
<organism evidence="24">
    <name type="scientific">Phallusia mammillata</name>
    <dbReference type="NCBI Taxonomy" id="59560"/>
    <lineage>
        <taxon>Eukaryota</taxon>
        <taxon>Metazoa</taxon>
        <taxon>Chordata</taxon>
        <taxon>Tunicata</taxon>
        <taxon>Ascidiacea</taxon>
        <taxon>Phlebobranchia</taxon>
        <taxon>Ascidiidae</taxon>
        <taxon>Phallusia</taxon>
    </lineage>
</organism>
<keyword evidence="10 18" id="KW-0276">Fatty acid metabolism</keyword>
<feature type="binding site" evidence="19">
    <location>
        <position position="258"/>
    </location>
    <ligand>
        <name>Zn(2+)</name>
        <dbReference type="ChEBI" id="CHEBI:29105"/>
        <label>1</label>
    </ligand>
</feature>
<dbReference type="GO" id="GO:0020037">
    <property type="term" value="F:heme binding"/>
    <property type="evidence" value="ECO:0007669"/>
    <property type="project" value="InterPro"/>
</dbReference>
<dbReference type="InterPro" id="IPR018506">
    <property type="entry name" value="Cyt_B5_heme-BS"/>
</dbReference>
<feature type="binding site" evidence="19">
    <location>
        <position position="257"/>
    </location>
    <ligand>
        <name>Zn(2+)</name>
        <dbReference type="ChEBI" id="CHEBI:29105"/>
        <label>1</label>
    </ligand>
</feature>
<dbReference type="SMART" id="SM01117">
    <property type="entry name" value="Cyt-b5"/>
    <property type="match status" value="1"/>
</dbReference>
<evidence type="ECO:0000256" key="7">
    <source>
        <dbReference type="ARBA" id="ARBA00022692"/>
    </source>
</evidence>
<evidence type="ECO:0000256" key="5">
    <source>
        <dbReference type="ARBA" id="ARBA00022516"/>
    </source>
</evidence>
<evidence type="ECO:0000259" key="23">
    <source>
        <dbReference type="PROSITE" id="PS50255"/>
    </source>
</evidence>
<evidence type="ECO:0000256" key="13">
    <source>
        <dbReference type="ARBA" id="ARBA00023002"/>
    </source>
</evidence>
<proteinExistence type="evidence at transcript level"/>
<feature type="transmembrane region" description="Helical" evidence="22">
    <location>
        <begin position="165"/>
        <end position="183"/>
    </location>
</feature>
<feature type="transmembrane region" description="Helical" evidence="22">
    <location>
        <begin position="265"/>
        <end position="285"/>
    </location>
</feature>
<comment type="subcellular location">
    <subcellularLocation>
        <location evidence="1">Endoplasmic reticulum membrane</location>
        <topology evidence="1">Multi-pass membrane protein</topology>
    </subcellularLocation>
</comment>
<feature type="region of interest" description="Disordered" evidence="21">
    <location>
        <begin position="85"/>
        <end position="104"/>
    </location>
</feature>
<comment type="cofactor">
    <cofactor evidence="18 19">
        <name>Zn(2+)</name>
        <dbReference type="ChEBI" id="CHEBI:29105"/>
    </cofactor>
    <text evidence="18 19">Binds 2 Zn(2+) ions per subunit that likely form a catalytic dimetal center.</text>
</comment>
<evidence type="ECO:0000256" key="9">
    <source>
        <dbReference type="ARBA" id="ARBA00022824"/>
    </source>
</evidence>
<evidence type="ECO:0000256" key="1">
    <source>
        <dbReference type="ARBA" id="ARBA00004477"/>
    </source>
</evidence>
<dbReference type="GO" id="GO:0080132">
    <property type="term" value="F:fatty acid 2-hydroxylase activity"/>
    <property type="evidence" value="ECO:0007669"/>
    <property type="project" value="InterPro"/>
</dbReference>
<feature type="binding site" evidence="19">
    <location>
        <position position="312"/>
    </location>
    <ligand>
        <name>Zn(2+)</name>
        <dbReference type="ChEBI" id="CHEBI:29105"/>
        <label>1</label>
    </ligand>
</feature>
<dbReference type="GO" id="GO:0005789">
    <property type="term" value="C:endoplasmic reticulum membrane"/>
    <property type="evidence" value="ECO:0007669"/>
    <property type="project" value="UniProtKB-SubCell"/>
</dbReference>
<feature type="binding site" description="axial binding residue" evidence="20">
    <location>
        <position position="62"/>
    </location>
    <ligand>
        <name>heme</name>
        <dbReference type="ChEBI" id="CHEBI:30413"/>
    </ligand>
    <ligandPart>
        <name>Fe</name>
        <dbReference type="ChEBI" id="CHEBI:18248"/>
    </ligandPart>
</feature>
<evidence type="ECO:0000256" key="19">
    <source>
        <dbReference type="PIRSR" id="PIRSR005149-1"/>
    </source>
</evidence>
<keyword evidence="15 18" id="KW-0443">Lipid metabolism</keyword>
<dbReference type="PANTHER" id="PTHR12863">
    <property type="entry name" value="FATTY ACID HYDROXYLASE"/>
    <property type="match status" value="1"/>
</dbReference>
<dbReference type="InterPro" id="IPR006694">
    <property type="entry name" value="Fatty_acid_hydroxylase"/>
</dbReference>
<feature type="domain" description="Cytochrome b5 heme-binding" evidence="23">
    <location>
        <begin position="1"/>
        <end position="79"/>
    </location>
</feature>
<evidence type="ECO:0000256" key="18">
    <source>
        <dbReference type="PIRNR" id="PIRNR005149"/>
    </source>
</evidence>
<keyword evidence="12 22" id="KW-1133">Transmembrane helix</keyword>
<evidence type="ECO:0000256" key="16">
    <source>
        <dbReference type="ARBA" id="ARBA00023136"/>
    </source>
</evidence>
<evidence type="ECO:0000256" key="11">
    <source>
        <dbReference type="ARBA" id="ARBA00022833"/>
    </source>
</evidence>
<feature type="binding site" evidence="19">
    <location>
        <position position="337"/>
    </location>
    <ligand>
        <name>Zn(2+)</name>
        <dbReference type="ChEBI" id="CHEBI:29105"/>
        <label>1</label>
    </ligand>
</feature>
<feature type="binding site" evidence="19">
    <location>
        <position position="336"/>
    </location>
    <ligand>
        <name>Zn(2+)</name>
        <dbReference type="ChEBI" id="CHEBI:29105"/>
        <label>1</label>
    </ligand>
</feature>
<evidence type="ECO:0000256" key="14">
    <source>
        <dbReference type="ARBA" id="ARBA00023004"/>
    </source>
</evidence>
<comment type="function">
    <text evidence="18">Catalyzes stereospecific hydroxylation of free fatty acids at the C-2 position to produce (R)-2-hydroxy fatty acids, which are building blocks of sphingolipids and glycosphingolipids common in neural tissue and epidermis. Plays an essential role in the synthesis of galactosphingolipids of the myelin sheath. Responsible for the synthesis of sphingolipids and glycosphingolipids involved in the formation of epidermal lamellar bodies critical for skin permeability barrier. Participates in the synthesis of glycosphingolipids and a fraction of type II wax diesters in sebaceous gland, specifically regulating hair follicle homeostasis. Involved in the synthesis of sphingolipids of plasma membrane rafts, controlling lipid raft mobility and trafficking of raft-associated proteins.</text>
</comment>
<comment type="pathway">
    <text evidence="2">Sphingolipid metabolism.</text>
</comment>
<name>A0A6F9DD56_9ASCI</name>
<evidence type="ECO:0000256" key="15">
    <source>
        <dbReference type="ARBA" id="ARBA00023098"/>
    </source>
</evidence>
<reference evidence="24" key="1">
    <citation type="submission" date="2020-04" db="EMBL/GenBank/DDBJ databases">
        <authorList>
            <person name="Neveu A P."/>
        </authorList>
    </citation>
    <scope>NUCLEOTIDE SEQUENCE</scope>
    <source>
        <tissue evidence="24">Whole embryo</tissue>
    </source>
</reference>
<keyword evidence="5 18" id="KW-0444">Lipid biosynthesis</keyword>
<evidence type="ECO:0000256" key="20">
    <source>
        <dbReference type="PIRSR" id="PIRSR005149-50"/>
    </source>
</evidence>
<keyword evidence="9 18" id="KW-0256">Endoplasmic reticulum</keyword>
<dbReference type="InterPro" id="IPR001199">
    <property type="entry name" value="Cyt_B5-like_heme/steroid-bd"/>
</dbReference>
<dbReference type="Gene3D" id="3.10.120.10">
    <property type="entry name" value="Cytochrome b5-like heme/steroid binding domain"/>
    <property type="match status" value="1"/>
</dbReference>
<dbReference type="Pfam" id="PF04116">
    <property type="entry name" value="FA_hydroxylase"/>
    <property type="match status" value="1"/>
</dbReference>
<dbReference type="PIRSF" id="PIRSF005149">
    <property type="entry name" value="IPC-B_HD"/>
    <property type="match status" value="1"/>
</dbReference>
<evidence type="ECO:0000256" key="6">
    <source>
        <dbReference type="ARBA" id="ARBA00022617"/>
    </source>
</evidence>
<keyword evidence="14 18" id="KW-0408">Iron</keyword>
<keyword evidence="6 20" id="KW-0349">Heme</keyword>
<feature type="binding site" evidence="19">
    <location>
        <position position="236"/>
    </location>
    <ligand>
        <name>Zn(2+)</name>
        <dbReference type="ChEBI" id="CHEBI:29105"/>
        <label>1</label>
    </ligand>
</feature>
<evidence type="ECO:0000313" key="24">
    <source>
        <dbReference type="EMBL" id="CAB3244115.1"/>
    </source>
</evidence>
<evidence type="ECO:0000256" key="8">
    <source>
        <dbReference type="ARBA" id="ARBA00022723"/>
    </source>
</evidence>
<evidence type="ECO:0000256" key="10">
    <source>
        <dbReference type="ARBA" id="ARBA00022832"/>
    </source>
</evidence>
<feature type="binding site" description="axial binding residue" evidence="20">
    <location>
        <position position="36"/>
    </location>
    <ligand>
        <name>heme</name>
        <dbReference type="ChEBI" id="CHEBI:30413"/>
    </ligand>
    <ligandPart>
        <name>Fe</name>
        <dbReference type="ChEBI" id="CHEBI:18248"/>
    </ligandPart>
</feature>
<keyword evidence="16 18" id="KW-0472">Membrane</keyword>
<comment type="cofactor">
    <cofactor evidence="20">
        <name>Fe cation</name>
        <dbReference type="ChEBI" id="CHEBI:24875"/>
    </cofactor>
</comment>
<dbReference type="InterPro" id="IPR036400">
    <property type="entry name" value="Cyt_B5-like_heme/steroid_sf"/>
</dbReference>
<feature type="transmembrane region" description="Helical" evidence="22">
    <location>
        <begin position="195"/>
        <end position="221"/>
    </location>
</feature>
<evidence type="ECO:0000256" key="12">
    <source>
        <dbReference type="ARBA" id="ARBA00022989"/>
    </source>
</evidence>
<protein>
    <recommendedName>
        <fullName evidence="18">Fatty acid 2-hydroxylase</fullName>
        <ecNumber evidence="18">1.-.-.-</ecNumber>
    </recommendedName>
</protein>
<dbReference type="GO" id="GO:0006633">
    <property type="term" value="P:fatty acid biosynthetic process"/>
    <property type="evidence" value="ECO:0007669"/>
    <property type="project" value="UniProtKB-KW"/>
</dbReference>
<evidence type="ECO:0000256" key="22">
    <source>
        <dbReference type="SAM" id="Phobius"/>
    </source>
</evidence>
<keyword evidence="8 18" id="KW-0479">Metal-binding</keyword>
<feature type="binding site" evidence="19">
    <location>
        <position position="316"/>
    </location>
    <ligand>
        <name>Zn(2+)</name>
        <dbReference type="ChEBI" id="CHEBI:29105"/>
        <label>1</label>
    </ligand>
</feature>
<dbReference type="SUPFAM" id="SSF55856">
    <property type="entry name" value="Cytochrome b5-like heme/steroid binding domain"/>
    <property type="match status" value="1"/>
</dbReference>
<comment type="similarity">
    <text evidence="4 18">Belongs to the sterol desaturase family. SCS7 subfamily.</text>
</comment>
<keyword evidence="13 18" id="KW-0560">Oxidoreductase</keyword>
<evidence type="ECO:0000256" key="2">
    <source>
        <dbReference type="ARBA" id="ARBA00004991"/>
    </source>
</evidence>
<sequence>MPQMNKDDIAQISSKDQTLVIHCGKVYDVTKFVNVHPGGSKILSLRHGKDVTKIMENGPHTHSKNAYRWLRQYYIADYCDTSESSDNHVTSNGTNGHIPSKSNGIKHVQQNGIANTQEEEIVNWDEPMLWQVGHLGAKYHSWIDDPVDKTLRLFKSDFVEYFSNTPWYVIPIVWLPVIVLFLLRSFSMFSDSNVALSNLVSVASFSLSASAMPVIFVLGMLLWSFLEYSLHRWLFHSDPPTTSYFLITLHFLLHGQHHKVPFDSGRLVFPPVASSVFLVILYPMFRLVFSAAVTDSLVAGVLFGYVCYDMTHYYLHYGAPRKGSYFDRLRAYHVRHHFESPHLGFGISSKLWDYPFNTLIRMAKKRSSE</sequence>
<keyword evidence="11 19" id="KW-0862">Zinc</keyword>
<feature type="binding site" evidence="19">
    <location>
        <position position="333"/>
    </location>
    <ligand>
        <name>Zn(2+)</name>
        <dbReference type="ChEBI" id="CHEBI:29105"/>
        <label>1</label>
    </ligand>
</feature>
<dbReference type="EMBL" id="LR784993">
    <property type="protein sequence ID" value="CAB3244115.1"/>
    <property type="molecule type" value="mRNA"/>
</dbReference>
<feature type="binding site" evidence="19">
    <location>
        <position position="254"/>
    </location>
    <ligand>
        <name>Zn(2+)</name>
        <dbReference type="ChEBI" id="CHEBI:29105"/>
        <label>1</label>
    </ligand>
</feature>
<dbReference type="PROSITE" id="PS00191">
    <property type="entry name" value="CYTOCHROME_B5_1"/>
    <property type="match status" value="1"/>
</dbReference>
<dbReference type="AlphaFoldDB" id="A0A6F9DD56"/>
<dbReference type="InterPro" id="IPR014430">
    <property type="entry name" value="Scs7"/>
</dbReference>
<evidence type="ECO:0000256" key="4">
    <source>
        <dbReference type="ARBA" id="ARBA00005747"/>
    </source>
</evidence>
<dbReference type="Pfam" id="PF00173">
    <property type="entry name" value="Cyt-b5"/>
    <property type="match status" value="1"/>
</dbReference>
<feature type="binding site" evidence="19">
    <location>
        <position position="231"/>
    </location>
    <ligand>
        <name>Zn(2+)</name>
        <dbReference type="ChEBI" id="CHEBI:29105"/>
        <label>1</label>
    </ligand>
</feature>
<accession>A0A6F9DD56</accession>
<evidence type="ECO:0000256" key="3">
    <source>
        <dbReference type="ARBA" id="ARBA00005189"/>
    </source>
</evidence>
<dbReference type="EC" id="1.-.-.-" evidence="18"/>